<keyword evidence="2" id="KW-1185">Reference proteome</keyword>
<dbReference type="EMBL" id="CATNWA010020083">
    <property type="protein sequence ID" value="CAI9616588.1"/>
    <property type="molecule type" value="Genomic_DNA"/>
</dbReference>
<sequence>MASRNTPRPASLY</sequence>
<evidence type="ECO:0000313" key="1">
    <source>
        <dbReference type="EMBL" id="CAI9616588.1"/>
    </source>
</evidence>
<name>A0ABN9H4B7_9NEOB</name>
<gene>
    <name evidence="1" type="ORF">SPARVUS_LOCUS15405296</name>
</gene>
<accession>A0ABN9H4B7</accession>
<evidence type="ECO:0000313" key="2">
    <source>
        <dbReference type="Proteomes" id="UP001162483"/>
    </source>
</evidence>
<dbReference type="Proteomes" id="UP001162483">
    <property type="component" value="Unassembled WGS sequence"/>
</dbReference>
<organism evidence="1 2">
    <name type="scientific">Staurois parvus</name>
    <dbReference type="NCBI Taxonomy" id="386267"/>
    <lineage>
        <taxon>Eukaryota</taxon>
        <taxon>Metazoa</taxon>
        <taxon>Chordata</taxon>
        <taxon>Craniata</taxon>
        <taxon>Vertebrata</taxon>
        <taxon>Euteleostomi</taxon>
        <taxon>Amphibia</taxon>
        <taxon>Batrachia</taxon>
        <taxon>Anura</taxon>
        <taxon>Neobatrachia</taxon>
        <taxon>Ranoidea</taxon>
        <taxon>Ranidae</taxon>
        <taxon>Staurois</taxon>
    </lineage>
</organism>
<protein>
    <submittedName>
        <fullName evidence="1">Uncharacterized protein</fullName>
    </submittedName>
</protein>
<proteinExistence type="predicted"/>
<comment type="caution">
    <text evidence="1">The sequence shown here is derived from an EMBL/GenBank/DDBJ whole genome shotgun (WGS) entry which is preliminary data.</text>
</comment>
<reference evidence="1" key="1">
    <citation type="submission" date="2023-05" db="EMBL/GenBank/DDBJ databases">
        <authorList>
            <person name="Stuckert A."/>
        </authorList>
    </citation>
    <scope>NUCLEOTIDE SEQUENCE</scope>
</reference>